<dbReference type="PANTHER" id="PTHR22991:SF43">
    <property type="entry name" value="C-TYPE LECTIN-RELATED"/>
    <property type="match status" value="1"/>
</dbReference>
<dbReference type="Gene3D" id="3.10.100.10">
    <property type="entry name" value="Mannose-Binding Protein A, subunit A"/>
    <property type="match status" value="2"/>
</dbReference>
<dbReference type="CDD" id="cd00037">
    <property type="entry name" value="CLECT"/>
    <property type="match status" value="2"/>
</dbReference>
<dbReference type="SMART" id="SM00034">
    <property type="entry name" value="CLECT"/>
    <property type="match status" value="2"/>
</dbReference>
<dbReference type="OrthoDB" id="5877604at2759"/>
<evidence type="ECO:0000313" key="5">
    <source>
        <dbReference type="Proteomes" id="UP000230233"/>
    </source>
</evidence>
<dbReference type="SUPFAM" id="SSF49854">
    <property type="entry name" value="Spermadhesin, CUB domain"/>
    <property type="match status" value="1"/>
</dbReference>
<comment type="caution">
    <text evidence="4">The sequence shown here is derived from an EMBL/GenBank/DDBJ whole genome shotgun (WGS) entry which is preliminary data.</text>
</comment>
<reference evidence="5" key="1">
    <citation type="submission" date="2017-10" db="EMBL/GenBank/DDBJ databases">
        <title>Rapid genome shrinkage in a self-fertile nematode reveals novel sperm competition proteins.</title>
        <authorList>
            <person name="Yin D."/>
            <person name="Schwarz E.M."/>
            <person name="Thomas C.G."/>
            <person name="Felde R.L."/>
            <person name="Korf I.F."/>
            <person name="Cutter A.D."/>
            <person name="Schartner C.M."/>
            <person name="Ralston E.J."/>
            <person name="Meyer B.J."/>
            <person name="Haag E.S."/>
        </authorList>
    </citation>
    <scope>NUCLEOTIDE SEQUENCE [LARGE SCALE GENOMIC DNA]</scope>
    <source>
        <strain evidence="5">JU1422</strain>
    </source>
</reference>
<evidence type="ECO:0000256" key="2">
    <source>
        <dbReference type="SAM" id="SignalP"/>
    </source>
</evidence>
<keyword evidence="1" id="KW-1015">Disulfide bond</keyword>
<organism evidence="4 5">
    <name type="scientific">Caenorhabditis nigoni</name>
    <dbReference type="NCBI Taxonomy" id="1611254"/>
    <lineage>
        <taxon>Eukaryota</taxon>
        <taxon>Metazoa</taxon>
        <taxon>Ecdysozoa</taxon>
        <taxon>Nematoda</taxon>
        <taxon>Chromadorea</taxon>
        <taxon>Rhabditida</taxon>
        <taxon>Rhabditina</taxon>
        <taxon>Rhabditomorpha</taxon>
        <taxon>Rhabditoidea</taxon>
        <taxon>Rhabditidae</taxon>
        <taxon>Peloderinae</taxon>
        <taxon>Caenorhabditis</taxon>
    </lineage>
</organism>
<proteinExistence type="predicted"/>
<dbReference type="PANTHER" id="PTHR22991">
    <property type="entry name" value="PROTEIN CBG13490"/>
    <property type="match status" value="1"/>
</dbReference>
<dbReference type="STRING" id="1611254.A0A2G5TAT0"/>
<evidence type="ECO:0000256" key="1">
    <source>
        <dbReference type="ARBA" id="ARBA00023157"/>
    </source>
</evidence>
<dbReference type="PROSITE" id="PS50041">
    <property type="entry name" value="C_TYPE_LECTIN_2"/>
    <property type="match status" value="2"/>
</dbReference>
<protein>
    <recommendedName>
        <fullName evidence="3">C-type lectin domain-containing protein</fullName>
    </recommendedName>
</protein>
<gene>
    <name evidence="4" type="primary">Cnig_chr_V.g17735</name>
    <name evidence="4" type="ORF">B9Z55_017735</name>
</gene>
<feature type="signal peptide" evidence="2">
    <location>
        <begin position="1"/>
        <end position="17"/>
    </location>
</feature>
<evidence type="ECO:0000259" key="3">
    <source>
        <dbReference type="PROSITE" id="PS50041"/>
    </source>
</evidence>
<keyword evidence="5" id="KW-1185">Reference proteome</keyword>
<dbReference type="InterPro" id="IPR016187">
    <property type="entry name" value="CTDL_fold"/>
</dbReference>
<accession>A0A2G5TAT0</accession>
<dbReference type="EMBL" id="PDUG01000005">
    <property type="protein sequence ID" value="PIC24370.1"/>
    <property type="molecule type" value="Genomic_DNA"/>
</dbReference>
<feature type="domain" description="C-type lectin" evidence="3">
    <location>
        <begin position="28"/>
        <end position="145"/>
    </location>
</feature>
<dbReference type="AlphaFoldDB" id="A0A2G5TAT0"/>
<dbReference type="InterPro" id="IPR001304">
    <property type="entry name" value="C-type_lectin-like"/>
</dbReference>
<keyword evidence="2" id="KW-0732">Signal</keyword>
<sequence>MLLVILLFLSLLPSGLCILCRSDYTLINNQLCLKYVSTPAQHSVAENNCKLDGGTLVTVKNIIDNVAITNFARAAGGTEIWMGLSIFGNSVAYGYFDDASGITVYFNNYAPGYPSISSGFCATMLVADSFGANQGKWRNANCNHQNNPAIKSFPYVCEVPPTYSASSCEINYGGNCYWRSKTLVNGAMMNFVDATAVCAQRGAKLVSIHSKIEADFIKQLYKGTNVKAIMLGAQAVSNTTYIWTDGTPYNFNYINPLTFQTGGCLMMEVGGYGMWNQIDCTRKLDFLCKKKIAPTIFALPKRAPIPPVILDSSNCNQDYVMASNTFSSYPAYDTPSVVCRWQLLAFGPYRVGIFVDFWQTNGALDVYDEFGTNIGHYDGVLNRYPFSLITPFNVAKVTFTPANPGTSNDKGFHAVILPI</sequence>
<evidence type="ECO:0000313" key="4">
    <source>
        <dbReference type="EMBL" id="PIC24370.1"/>
    </source>
</evidence>
<dbReference type="Pfam" id="PF00059">
    <property type="entry name" value="Lectin_C"/>
    <property type="match status" value="2"/>
</dbReference>
<feature type="domain" description="C-type lectin" evidence="3">
    <location>
        <begin position="172"/>
        <end position="289"/>
    </location>
</feature>
<dbReference type="InterPro" id="IPR016186">
    <property type="entry name" value="C-type_lectin-like/link_sf"/>
</dbReference>
<dbReference type="InterPro" id="IPR050976">
    <property type="entry name" value="Snaclec"/>
</dbReference>
<dbReference type="SUPFAM" id="SSF56436">
    <property type="entry name" value="C-type lectin-like"/>
    <property type="match status" value="2"/>
</dbReference>
<dbReference type="Proteomes" id="UP000230233">
    <property type="component" value="Chromosome V"/>
</dbReference>
<feature type="chain" id="PRO_5013942464" description="C-type lectin domain-containing protein" evidence="2">
    <location>
        <begin position="18"/>
        <end position="419"/>
    </location>
</feature>
<name>A0A2G5TAT0_9PELO</name>
<dbReference type="InterPro" id="IPR035914">
    <property type="entry name" value="Sperma_CUB_dom_sf"/>
</dbReference>